<keyword evidence="1" id="KW-0472">Membrane</keyword>
<sequence length="737" mass="82471">MEMQQPPDHVVEEHLLVRNATRAATAWVASPVGRLARIEVLVTLSCCLLAVLVLLGSGRRASHSAAFRLAVWSALMLSYPAVSYTIGLMQSASFRNELIVAWGCFLLLLLGCADGIAAYSLNDSNQQARTALNQGLQLVYVLILLVSYVGALPLQLRLLLLLLWALSAAKLAMRVRSFLSAGRDSVLTVENKLIADYMSREHVYGGPDYDAATMKGYKYVVAGEADQKDDNGDYHPIHQSNLDRSSIITVEKVWGCRGRLLNSDGDGHDTAASRRKDLCLSFAMFKLLRRRLGGYPLSEAPLNKTRDFVKVGLLAAGAGDDHERMCRVIEVELGFLFDFYYARYRSPRETLIPDTLLFAAVVVASLCTLFSPAVLNHRAASNSVTTGFDIWLTRIVIALFLILESFQYMTLVFSDWHKVKMLCRYVREPSWQNQPVLELMLKLMCRVRLIRYWNNSVGQYSLLLACLHSRCNACIWCLPLPKRMSRFLLRSRATRHRKLPEEVKRAIYLFLRSGLARVQHGEYALEKNGAPAVLYPRRQQEATTTSLILIWHIATELYDYTSQRRLVAGRAPAAADSGIVKRDRLVATTLSSYCAYLVSSAPELLPEHSYDTQLLLQGVQRKASECLGGCRSRDDMYDKLPATAPDSQARDVHRDILVEGRRLCEILGKMPETVNKWKLLAELWVELLLSVAPSDNAASHVQMLANGGELITHLWALLTHAGVIEKRTGTENSAFPV</sequence>
<dbReference type="HOGENOM" id="CLU_008762_1_1_1"/>
<dbReference type="InterPro" id="IPR025315">
    <property type="entry name" value="DUF4220"/>
</dbReference>
<feature type="transmembrane region" description="Helical" evidence="1">
    <location>
        <begin position="67"/>
        <end position="87"/>
    </location>
</feature>
<proteinExistence type="predicted"/>
<dbReference type="InterPro" id="IPR007658">
    <property type="entry name" value="DUF594"/>
</dbReference>
<protein>
    <recommendedName>
        <fullName evidence="2">DUF4220 domain-containing protein</fullName>
    </recommendedName>
</protein>
<dbReference type="Pfam" id="PF04578">
    <property type="entry name" value="DUF594"/>
    <property type="match status" value="1"/>
</dbReference>
<keyword evidence="1" id="KW-1133">Transmembrane helix</keyword>
<feature type="domain" description="DUF4220" evidence="2">
    <location>
        <begin position="72"/>
        <end position="463"/>
    </location>
</feature>
<keyword evidence="1" id="KW-0812">Transmembrane</keyword>
<feature type="transmembrane region" description="Helical" evidence="1">
    <location>
        <begin position="35"/>
        <end position="55"/>
    </location>
</feature>
<feature type="transmembrane region" description="Helical" evidence="1">
    <location>
        <begin position="355"/>
        <end position="375"/>
    </location>
</feature>
<evidence type="ECO:0000256" key="1">
    <source>
        <dbReference type="SAM" id="Phobius"/>
    </source>
</evidence>
<dbReference type="EnsemblPlants" id="OMERI12G03440.1">
    <property type="protein sequence ID" value="OMERI12G03440.1"/>
    <property type="gene ID" value="OMERI12G03440"/>
</dbReference>
<dbReference type="Gramene" id="OMERI12G03440.1">
    <property type="protein sequence ID" value="OMERI12G03440.1"/>
    <property type="gene ID" value="OMERI12G03440"/>
</dbReference>
<dbReference type="eggNOG" id="ENOG502QSWW">
    <property type="taxonomic scope" value="Eukaryota"/>
</dbReference>
<evidence type="ECO:0000313" key="4">
    <source>
        <dbReference type="Proteomes" id="UP000008021"/>
    </source>
</evidence>
<dbReference type="PANTHER" id="PTHR31325">
    <property type="entry name" value="OS01G0798800 PROTEIN-RELATED"/>
    <property type="match status" value="1"/>
</dbReference>
<accession>A0A0E0FAB5</accession>
<dbReference type="STRING" id="40149.A0A0E0FAB5"/>
<evidence type="ECO:0000313" key="3">
    <source>
        <dbReference type="EnsemblPlants" id="OMERI12G03440.1"/>
    </source>
</evidence>
<dbReference type="Pfam" id="PF13968">
    <property type="entry name" value="DUF4220"/>
    <property type="match status" value="1"/>
</dbReference>
<dbReference type="Proteomes" id="UP000008021">
    <property type="component" value="Chromosome 12"/>
</dbReference>
<feature type="transmembrane region" description="Helical" evidence="1">
    <location>
        <begin position="395"/>
        <end position="414"/>
    </location>
</feature>
<dbReference type="AlphaFoldDB" id="A0A0E0FAB5"/>
<reference evidence="3" key="2">
    <citation type="submission" date="2018-05" db="EMBL/GenBank/DDBJ databases">
        <title>OmerRS3 (Oryza meridionalis Reference Sequence Version 3).</title>
        <authorList>
            <person name="Zhang J."/>
            <person name="Kudrna D."/>
            <person name="Lee S."/>
            <person name="Talag J."/>
            <person name="Welchert J."/>
            <person name="Wing R.A."/>
        </authorList>
    </citation>
    <scope>NUCLEOTIDE SEQUENCE [LARGE SCALE GENOMIC DNA]</scope>
    <source>
        <strain evidence="3">cv. OR44</strain>
    </source>
</reference>
<organism evidence="3">
    <name type="scientific">Oryza meridionalis</name>
    <dbReference type="NCBI Taxonomy" id="40149"/>
    <lineage>
        <taxon>Eukaryota</taxon>
        <taxon>Viridiplantae</taxon>
        <taxon>Streptophyta</taxon>
        <taxon>Embryophyta</taxon>
        <taxon>Tracheophyta</taxon>
        <taxon>Spermatophyta</taxon>
        <taxon>Magnoliopsida</taxon>
        <taxon>Liliopsida</taxon>
        <taxon>Poales</taxon>
        <taxon>Poaceae</taxon>
        <taxon>BOP clade</taxon>
        <taxon>Oryzoideae</taxon>
        <taxon>Oryzeae</taxon>
        <taxon>Oryzinae</taxon>
        <taxon>Oryza</taxon>
    </lineage>
</organism>
<keyword evidence="4" id="KW-1185">Reference proteome</keyword>
<name>A0A0E0FAB5_9ORYZ</name>
<evidence type="ECO:0000259" key="2">
    <source>
        <dbReference type="Pfam" id="PF13968"/>
    </source>
</evidence>
<reference evidence="3" key="1">
    <citation type="submission" date="2015-04" db="UniProtKB">
        <authorList>
            <consortium name="EnsemblPlants"/>
        </authorList>
    </citation>
    <scope>IDENTIFICATION</scope>
</reference>
<feature type="transmembrane region" description="Helical" evidence="1">
    <location>
        <begin position="131"/>
        <end position="150"/>
    </location>
</feature>
<feature type="transmembrane region" description="Helical" evidence="1">
    <location>
        <begin position="99"/>
        <end position="119"/>
    </location>
</feature>